<name>A0A7W8MPG5_9BACT</name>
<proteinExistence type="predicted"/>
<organism evidence="2 3">
    <name type="scientific">Tunturiibacter empetritectus</name>
    <dbReference type="NCBI Taxonomy" id="3069691"/>
    <lineage>
        <taxon>Bacteria</taxon>
        <taxon>Pseudomonadati</taxon>
        <taxon>Acidobacteriota</taxon>
        <taxon>Terriglobia</taxon>
        <taxon>Terriglobales</taxon>
        <taxon>Acidobacteriaceae</taxon>
        <taxon>Tunturiibacter</taxon>
    </lineage>
</organism>
<feature type="transmembrane region" description="Helical" evidence="1">
    <location>
        <begin position="20"/>
        <end position="40"/>
    </location>
</feature>
<dbReference type="Proteomes" id="UP000568106">
    <property type="component" value="Unassembled WGS sequence"/>
</dbReference>
<feature type="transmembrane region" description="Helical" evidence="1">
    <location>
        <begin position="52"/>
        <end position="70"/>
    </location>
</feature>
<keyword evidence="1" id="KW-0812">Transmembrane</keyword>
<protein>
    <submittedName>
        <fullName evidence="2">Uncharacterized protein</fullName>
    </submittedName>
</protein>
<dbReference type="EMBL" id="JACHDY010000001">
    <property type="protein sequence ID" value="MBB5315418.1"/>
    <property type="molecule type" value="Genomic_DNA"/>
</dbReference>
<feature type="transmembrane region" description="Helical" evidence="1">
    <location>
        <begin position="101"/>
        <end position="120"/>
    </location>
</feature>
<evidence type="ECO:0000256" key="1">
    <source>
        <dbReference type="SAM" id="Phobius"/>
    </source>
</evidence>
<keyword evidence="1" id="KW-0472">Membrane</keyword>
<keyword evidence="3" id="KW-1185">Reference proteome</keyword>
<dbReference type="AlphaFoldDB" id="A0A7W8MPG5"/>
<keyword evidence="1" id="KW-1133">Transmembrane helix</keyword>
<comment type="caution">
    <text evidence="2">The sequence shown here is derived from an EMBL/GenBank/DDBJ whole genome shotgun (WGS) entry which is preliminary data.</text>
</comment>
<evidence type="ECO:0000313" key="3">
    <source>
        <dbReference type="Proteomes" id="UP000568106"/>
    </source>
</evidence>
<gene>
    <name evidence="2" type="ORF">HDF09_000068</name>
</gene>
<sequence length="129" mass="14372">MNPKQITPQSLLVELDRSCFLVGVILVSSWFFAAFSYFLSRRTGTDWFSRSGSVMCLVGAASTFRLAGFLQQKLATALKQGFASVEREIELILDPPHRYQLVLYVGYATGIVGTVIWGYGDMLPRLLAK</sequence>
<evidence type="ECO:0000313" key="2">
    <source>
        <dbReference type="EMBL" id="MBB5315418.1"/>
    </source>
</evidence>
<accession>A0A7W8MPG5</accession>
<reference evidence="2" key="1">
    <citation type="submission" date="2020-08" db="EMBL/GenBank/DDBJ databases">
        <title>Genomic Encyclopedia of Type Strains, Phase IV (KMG-V): Genome sequencing to study the core and pangenomes of soil and plant-associated prokaryotes.</title>
        <authorList>
            <person name="Whitman W."/>
        </authorList>
    </citation>
    <scope>NUCLEOTIDE SEQUENCE [LARGE SCALE GENOMIC DNA]</scope>
    <source>
        <strain evidence="2">M8UP27</strain>
    </source>
</reference>